<gene>
    <name evidence="5" type="primary">LOC100905658</name>
</gene>
<dbReference type="GO" id="GO:0008190">
    <property type="term" value="F:eukaryotic initiation factor 4E binding"/>
    <property type="evidence" value="ECO:0007669"/>
    <property type="project" value="InterPro"/>
</dbReference>
<dbReference type="Gene3D" id="1.25.40.180">
    <property type="match status" value="1"/>
</dbReference>
<evidence type="ECO:0000256" key="1">
    <source>
        <dbReference type="PROSITE-ProRule" id="PRU00117"/>
    </source>
</evidence>
<feature type="region of interest" description="Disordered" evidence="2">
    <location>
        <begin position="460"/>
        <end position="492"/>
    </location>
</feature>
<dbReference type="Pfam" id="PF00013">
    <property type="entry name" value="KH_1"/>
    <property type="match status" value="1"/>
</dbReference>
<dbReference type="RefSeq" id="XP_028969009.1">
    <property type="nucleotide sequence ID" value="XM_029113176.1"/>
</dbReference>
<dbReference type="GO" id="GO:0003723">
    <property type="term" value="F:RNA binding"/>
    <property type="evidence" value="ECO:0007669"/>
    <property type="project" value="UniProtKB-UniRule"/>
</dbReference>
<proteinExistence type="predicted"/>
<dbReference type="SUPFAM" id="SSF54791">
    <property type="entry name" value="Eukaryotic type KH-domain (KH-domain type I)"/>
    <property type="match status" value="1"/>
</dbReference>
<dbReference type="PANTHER" id="PTHR20849">
    <property type="entry name" value="EUKARYOTIC TRANSLATION INITIATION FACTOR 4E-BINDING PROTEIN MEXTLI"/>
    <property type="match status" value="1"/>
</dbReference>
<dbReference type="InterPro" id="IPR036612">
    <property type="entry name" value="KH_dom_type_1_sf"/>
</dbReference>
<dbReference type="InterPro" id="IPR040160">
    <property type="entry name" value="Mxt"/>
</dbReference>
<dbReference type="CDD" id="cd22454">
    <property type="entry name" value="KH-I_Mextli_like"/>
    <property type="match status" value="1"/>
</dbReference>
<name>A0AAJ7WJ94_9ACAR</name>
<dbReference type="PROSITE" id="PS50084">
    <property type="entry name" value="KH_TYPE_1"/>
    <property type="match status" value="1"/>
</dbReference>
<dbReference type="GeneID" id="100905658"/>
<reference evidence="5" key="1">
    <citation type="submission" date="2025-08" db="UniProtKB">
        <authorList>
            <consortium name="RefSeq"/>
        </authorList>
    </citation>
    <scope>IDENTIFICATION</scope>
</reference>
<keyword evidence="1" id="KW-0694">RNA-binding</keyword>
<dbReference type="FunFam" id="3.30.1370.10:FF:000072">
    <property type="entry name" value="Uncharacterized protein, isoform A"/>
    <property type="match status" value="1"/>
</dbReference>
<feature type="region of interest" description="Disordered" evidence="2">
    <location>
        <begin position="327"/>
        <end position="382"/>
    </location>
</feature>
<dbReference type="GO" id="GO:0003743">
    <property type="term" value="F:translation initiation factor activity"/>
    <property type="evidence" value="ECO:0007669"/>
    <property type="project" value="UniProtKB-KW"/>
</dbReference>
<dbReference type="PANTHER" id="PTHR20849:SF2">
    <property type="entry name" value="EUKARYOTIC TRANSLATION INITIATION FACTOR 4E-BINDING PROTEIN MEXTLI"/>
    <property type="match status" value="1"/>
</dbReference>
<dbReference type="GO" id="GO:1901190">
    <property type="term" value="P:regulation of formation of translation initiation ternary complex"/>
    <property type="evidence" value="ECO:0007669"/>
    <property type="project" value="TreeGrafter"/>
</dbReference>
<dbReference type="GO" id="GO:0045727">
    <property type="term" value="P:positive regulation of translation"/>
    <property type="evidence" value="ECO:0007669"/>
    <property type="project" value="InterPro"/>
</dbReference>
<dbReference type="KEGG" id="goe:100905658"/>
<sequence>MSLAAPLQVSKSSSSVKCVQKLSKPRPLKLGSSGESENIPPLVSPVALTYANVESINEDDVLRELENLHVNISNGNFETTTTALVTRVCQLLKLRGAHIDASHKDQLDVYMVTLRSAARDDRLDATCRTELLEILELRCLKWRPTDDVAEYYKKLEPETCSVSSIAQNQSVSQVGVMGPPLFQQPLVQANGPATMIIPQYIPLTQFPLGPTMQSVQPNVLANVPLQQVQAVQPPFMPGEVLRSSGKYGKPSKVPGRNFLKDEVVIRNADSGKVMGIKGRRVHMIEELSETVISFQRVSPGARDRLVQITGPTEESISQAKQLIEETIRRNASPVREQSSQDDSSGGSYENSVATSPSQGAPLSPQESAPKPPPLQHSLSTSDATADRDYTFVVQGIKISAPKQQLALAAKAVLEQHFNASSMMQGVTDPNFMRVSPQGASLLHSLSGHFYNQQRIQDIWSATSSSDEDTYRRDDPRRSSDSPDRENEFYQQPSIVFSRDQLLDLASSEFTKKAPQDLDDLDSDFAVVIMRQDLTTFDVEAFRKWSPSRSTGVQQSSNTHRTSPGRSPSNESEDTP</sequence>
<accession>A0AAJ7WJ94</accession>
<dbReference type="Gene3D" id="3.30.1370.10">
    <property type="entry name" value="K Homology domain, type 1"/>
    <property type="match status" value="1"/>
</dbReference>
<feature type="region of interest" description="Disordered" evidence="2">
    <location>
        <begin position="544"/>
        <end position="575"/>
    </location>
</feature>
<keyword evidence="5" id="KW-0396">Initiation factor</keyword>
<dbReference type="AlphaFoldDB" id="A0AAJ7WJ94"/>
<keyword evidence="5" id="KW-0648">Protein biosynthesis</keyword>
<dbReference type="GO" id="GO:0005737">
    <property type="term" value="C:cytoplasm"/>
    <property type="evidence" value="ECO:0007669"/>
    <property type="project" value="TreeGrafter"/>
</dbReference>
<dbReference type="SMART" id="SM00322">
    <property type="entry name" value="KH"/>
    <property type="match status" value="1"/>
</dbReference>
<keyword evidence="4" id="KW-1185">Reference proteome</keyword>
<feature type="domain" description="K Homology" evidence="3">
    <location>
        <begin position="257"/>
        <end position="328"/>
    </location>
</feature>
<evidence type="ECO:0000313" key="5">
    <source>
        <dbReference type="RefSeq" id="XP_028969009.1"/>
    </source>
</evidence>
<dbReference type="GO" id="GO:0034518">
    <property type="term" value="C:RNA cap binding complex"/>
    <property type="evidence" value="ECO:0007669"/>
    <property type="project" value="TreeGrafter"/>
</dbReference>
<evidence type="ECO:0000313" key="4">
    <source>
        <dbReference type="Proteomes" id="UP000694867"/>
    </source>
</evidence>
<feature type="compositionally biased region" description="Polar residues" evidence="2">
    <location>
        <begin position="546"/>
        <end position="569"/>
    </location>
</feature>
<dbReference type="CTD" id="33686"/>
<dbReference type="Proteomes" id="UP000694867">
    <property type="component" value="Unplaced"/>
</dbReference>
<feature type="compositionally biased region" description="Polar residues" evidence="2">
    <location>
        <begin position="348"/>
        <end position="366"/>
    </location>
</feature>
<evidence type="ECO:0000256" key="2">
    <source>
        <dbReference type="SAM" id="MobiDB-lite"/>
    </source>
</evidence>
<dbReference type="InterPro" id="IPR004087">
    <property type="entry name" value="KH_dom"/>
</dbReference>
<evidence type="ECO:0000259" key="3">
    <source>
        <dbReference type="SMART" id="SM00322"/>
    </source>
</evidence>
<dbReference type="InterPro" id="IPR004088">
    <property type="entry name" value="KH_dom_type_1"/>
</dbReference>
<organism evidence="4 5">
    <name type="scientific">Galendromus occidentalis</name>
    <name type="common">western predatory mite</name>
    <dbReference type="NCBI Taxonomy" id="34638"/>
    <lineage>
        <taxon>Eukaryota</taxon>
        <taxon>Metazoa</taxon>
        <taxon>Ecdysozoa</taxon>
        <taxon>Arthropoda</taxon>
        <taxon>Chelicerata</taxon>
        <taxon>Arachnida</taxon>
        <taxon>Acari</taxon>
        <taxon>Parasitiformes</taxon>
        <taxon>Mesostigmata</taxon>
        <taxon>Gamasina</taxon>
        <taxon>Phytoseioidea</taxon>
        <taxon>Phytoseiidae</taxon>
        <taxon>Typhlodrominae</taxon>
        <taxon>Galendromus</taxon>
    </lineage>
</organism>
<protein>
    <submittedName>
        <fullName evidence="5">Eukaryotic translation initiation factor 4E-binding protein Mextli</fullName>
    </submittedName>
</protein>
<feature type="compositionally biased region" description="Basic and acidic residues" evidence="2">
    <location>
        <begin position="468"/>
        <end position="487"/>
    </location>
</feature>